<dbReference type="AlphaFoldDB" id="A0A0V0SHK0"/>
<keyword evidence="1" id="KW-0472">Membrane</keyword>
<keyword evidence="1" id="KW-1133">Transmembrane helix</keyword>
<evidence type="ECO:0000313" key="2">
    <source>
        <dbReference type="EMBL" id="KRX26129.1"/>
    </source>
</evidence>
<sequence length="100" mass="10656">MKTVPCPTLSAYDMLIDIGIMIKYQRISSMPEDGQQGTIIEQFIQLVVIIAAAFSYQTREKLNLSNQYTLALLFSVVVHDVVATAAAAAAAAAATAAGCF</sequence>
<protein>
    <submittedName>
        <fullName evidence="2">Uncharacterized protein</fullName>
    </submittedName>
</protein>
<evidence type="ECO:0000313" key="3">
    <source>
        <dbReference type="Proteomes" id="UP000054630"/>
    </source>
</evidence>
<dbReference type="OrthoDB" id="10380103at2759"/>
<feature type="transmembrane region" description="Helical" evidence="1">
    <location>
        <begin position="39"/>
        <end position="56"/>
    </location>
</feature>
<dbReference type="EMBL" id="JYDL01000009">
    <property type="protein sequence ID" value="KRX26129.1"/>
    <property type="molecule type" value="Genomic_DNA"/>
</dbReference>
<proteinExistence type="predicted"/>
<accession>A0A0V0SHK0</accession>
<reference evidence="2 3" key="1">
    <citation type="submission" date="2015-01" db="EMBL/GenBank/DDBJ databases">
        <title>Evolution of Trichinella species and genotypes.</title>
        <authorList>
            <person name="Korhonen P.K."/>
            <person name="Edoardo P."/>
            <person name="Giuseppe L.R."/>
            <person name="Gasser R.B."/>
        </authorList>
    </citation>
    <scope>NUCLEOTIDE SEQUENCE [LARGE SCALE GENOMIC DNA]</scope>
    <source>
        <strain evidence="2">ISS37</strain>
    </source>
</reference>
<feature type="transmembrane region" description="Helical" evidence="1">
    <location>
        <begin position="68"/>
        <end position="94"/>
    </location>
</feature>
<keyword evidence="3" id="KW-1185">Reference proteome</keyword>
<evidence type="ECO:0000256" key="1">
    <source>
        <dbReference type="SAM" id="Phobius"/>
    </source>
</evidence>
<comment type="caution">
    <text evidence="2">The sequence shown here is derived from an EMBL/GenBank/DDBJ whole genome shotgun (WGS) entry which is preliminary data.</text>
</comment>
<name>A0A0V0SHK0_9BILA</name>
<gene>
    <name evidence="2" type="ORF">T07_15158</name>
</gene>
<organism evidence="2 3">
    <name type="scientific">Trichinella nelsoni</name>
    <dbReference type="NCBI Taxonomy" id="6336"/>
    <lineage>
        <taxon>Eukaryota</taxon>
        <taxon>Metazoa</taxon>
        <taxon>Ecdysozoa</taxon>
        <taxon>Nematoda</taxon>
        <taxon>Enoplea</taxon>
        <taxon>Dorylaimia</taxon>
        <taxon>Trichinellida</taxon>
        <taxon>Trichinellidae</taxon>
        <taxon>Trichinella</taxon>
    </lineage>
</organism>
<keyword evidence="1" id="KW-0812">Transmembrane</keyword>
<dbReference type="Proteomes" id="UP000054630">
    <property type="component" value="Unassembled WGS sequence"/>
</dbReference>